<evidence type="ECO:0000313" key="2">
    <source>
        <dbReference type="EMBL" id="MWC45528.1"/>
    </source>
</evidence>
<protein>
    <submittedName>
        <fullName evidence="3">Type IV secretion system protein VirB5</fullName>
    </submittedName>
</protein>
<evidence type="ECO:0000313" key="5">
    <source>
        <dbReference type="Proteomes" id="UP000436801"/>
    </source>
</evidence>
<reference evidence="3 4" key="1">
    <citation type="submission" date="2016-10" db="EMBL/GenBank/DDBJ databases">
        <authorList>
            <person name="Varghese N."/>
            <person name="Submissions S."/>
        </authorList>
    </citation>
    <scope>NUCLEOTIDE SEQUENCE [LARGE SCALE GENOMIC DNA]</scope>
    <source>
        <strain evidence="3 4">S7-754</strain>
    </source>
</reference>
<dbReference type="Proteomes" id="UP000323502">
    <property type="component" value="Unassembled WGS sequence"/>
</dbReference>
<feature type="signal peptide" evidence="1">
    <location>
        <begin position="1"/>
        <end position="24"/>
    </location>
</feature>
<evidence type="ECO:0000313" key="4">
    <source>
        <dbReference type="Proteomes" id="UP000323502"/>
    </source>
</evidence>
<keyword evidence="4" id="KW-1185">Reference proteome</keyword>
<dbReference type="InterPro" id="IPR014158">
    <property type="entry name" value="T4SS_VirB5"/>
</dbReference>
<gene>
    <name evidence="2" type="ORF">GQR91_18085</name>
    <name evidence="3" type="ORF">SAMN05216557_11138</name>
</gene>
<evidence type="ECO:0000313" key="3">
    <source>
        <dbReference type="EMBL" id="SDG08703.1"/>
    </source>
</evidence>
<dbReference type="Gene3D" id="1.20.58.430">
    <property type="entry name" value="Type IV secretion system, VirB5-domain"/>
    <property type="match status" value="1"/>
</dbReference>
<dbReference type="AlphaFoldDB" id="A0A1G7RD90"/>
<dbReference type="Pfam" id="PF07996">
    <property type="entry name" value="T4SS"/>
    <property type="match status" value="1"/>
</dbReference>
<keyword evidence="1" id="KW-0732">Signal</keyword>
<organism evidence="3 4">
    <name type="scientific">Sphingomonas carotinifaciens</name>
    <dbReference type="NCBI Taxonomy" id="1166323"/>
    <lineage>
        <taxon>Bacteria</taxon>
        <taxon>Pseudomonadati</taxon>
        <taxon>Pseudomonadota</taxon>
        <taxon>Alphaproteobacteria</taxon>
        <taxon>Sphingomonadales</taxon>
        <taxon>Sphingomonadaceae</taxon>
        <taxon>Sphingomonas</taxon>
    </lineage>
</organism>
<name>A0A1G7RD90_9SPHN</name>
<dbReference type="EMBL" id="WSUT01000006">
    <property type="protein sequence ID" value="MWC45528.1"/>
    <property type="molecule type" value="Genomic_DNA"/>
</dbReference>
<evidence type="ECO:0000256" key="1">
    <source>
        <dbReference type="SAM" id="SignalP"/>
    </source>
</evidence>
<dbReference type="InterPro" id="IPR023220">
    <property type="entry name" value="T4SS_VirB5-domain"/>
</dbReference>
<sequence length="245" mass="26085">MRSVRFTARLLVVAALLSASTAHAQLGGIVFDPRALAQQLKSFEQMRQQVIAAKAQVDQGLQQIQQAKQLYQSVNDATDISNIANGLKSDALRTSNVSSSSLDGYANGNLDVVGGLRGKANDVYQDLIGRVPANASAASRTAAEQGAREAAVTTGLAGNVGDSVTSRRQGLEELRTRLATATTASERADMSARLQLEQAQMMNDQMALNAIEIQRRAKAEASYRRSLTSNQSEIAKLRAEAGIAP</sequence>
<dbReference type="OrthoDB" id="7173589at2"/>
<dbReference type="RefSeq" id="WP_149683470.1">
    <property type="nucleotide sequence ID" value="NZ_FNBI01000011.1"/>
</dbReference>
<reference evidence="2 5" key="2">
    <citation type="submission" date="2019-12" db="EMBL/GenBank/DDBJ databases">
        <authorList>
            <person name="Zheng J."/>
        </authorList>
    </citation>
    <scope>NUCLEOTIDE SEQUENCE [LARGE SCALE GENOMIC DNA]</scope>
    <source>
        <strain evidence="2 5">DSM 27347</strain>
    </source>
</reference>
<feature type="chain" id="PRO_5044058403" evidence="1">
    <location>
        <begin position="25"/>
        <end position="245"/>
    </location>
</feature>
<dbReference type="EMBL" id="FNBI01000011">
    <property type="protein sequence ID" value="SDG08703.1"/>
    <property type="molecule type" value="Genomic_DNA"/>
</dbReference>
<dbReference type="CDD" id="cd14262">
    <property type="entry name" value="VirB5_like"/>
    <property type="match status" value="1"/>
</dbReference>
<dbReference type="Proteomes" id="UP000436801">
    <property type="component" value="Unassembled WGS sequence"/>
</dbReference>
<dbReference type="SUPFAM" id="SSF101082">
    <property type="entry name" value="Typo IV secretion system protein TraC"/>
    <property type="match status" value="1"/>
</dbReference>
<accession>A0A1G7RD90</accession>
<proteinExistence type="predicted"/>